<evidence type="ECO:0000256" key="1">
    <source>
        <dbReference type="ARBA" id="ARBA00022729"/>
    </source>
</evidence>
<dbReference type="AlphaFoldDB" id="A0A2I4F1V3"/>
<dbReference type="PANTHER" id="PTHR31080:SF68">
    <property type="entry name" value="PLANT INVERTASE_PECTIN METHYLESTERASE INHIBITOR SUPERFAMILY PROTEIN"/>
    <property type="match status" value="1"/>
</dbReference>
<sequence length="317" mass="33403">MESHKNIKAIPALLMIILISFFYPIFFHSAQAICVPRNNTHGSFSSPLSISTPKAYDPPVSHIAANPSSFSDHSPDQSAPSSSPQPSTSPDAYPPVSHISAPSPASYLSYESAPTPSHSPWPRPFSYLLSKPTPTPIISPNPAPTPDIPAAPKSSQPSIAPAPLIGEPPFNFPLNPAIKKICEATDYPLVCLASTAPFLTGKVDVISVLEVAVKACSLHAKIALNIASKALKTEPSISASVSDCMDMYNDVLDNIESAVDALSTRDTGTFNAMLSAVLTDYGTCEDGFAGERSPLSEVDDKGTKLASNCLAIASLIK</sequence>
<dbReference type="InterPro" id="IPR051955">
    <property type="entry name" value="PME_Inhibitor"/>
</dbReference>
<dbReference type="KEGG" id="jre:108994755"/>
<feature type="region of interest" description="Disordered" evidence="3">
    <location>
        <begin position="61"/>
        <end position="95"/>
    </location>
</feature>
<dbReference type="OrthoDB" id="770764at2759"/>
<keyword evidence="4" id="KW-0472">Membrane</keyword>
<accession>A0A2I4F1V3</accession>
<evidence type="ECO:0000256" key="3">
    <source>
        <dbReference type="SAM" id="MobiDB-lite"/>
    </source>
</evidence>
<dbReference type="Proteomes" id="UP000235220">
    <property type="component" value="Chromosome 12"/>
</dbReference>
<dbReference type="Pfam" id="PF04043">
    <property type="entry name" value="PMEI"/>
    <property type="match status" value="1"/>
</dbReference>
<keyword evidence="1" id="KW-0732">Signal</keyword>
<evidence type="ECO:0000313" key="6">
    <source>
        <dbReference type="RefSeq" id="XP_018825621.1"/>
    </source>
</evidence>
<feature type="compositionally biased region" description="Pro residues" evidence="3">
    <location>
        <begin position="136"/>
        <end position="149"/>
    </location>
</feature>
<evidence type="ECO:0000256" key="2">
    <source>
        <dbReference type="ARBA" id="ARBA00038471"/>
    </source>
</evidence>
<feature type="compositionally biased region" description="Low complexity" evidence="3">
    <location>
        <begin position="76"/>
        <end position="91"/>
    </location>
</feature>
<organism evidence="5 6">
    <name type="scientific">Juglans regia</name>
    <name type="common">English walnut</name>
    <dbReference type="NCBI Taxonomy" id="51240"/>
    <lineage>
        <taxon>Eukaryota</taxon>
        <taxon>Viridiplantae</taxon>
        <taxon>Streptophyta</taxon>
        <taxon>Embryophyta</taxon>
        <taxon>Tracheophyta</taxon>
        <taxon>Spermatophyta</taxon>
        <taxon>Magnoliopsida</taxon>
        <taxon>eudicotyledons</taxon>
        <taxon>Gunneridae</taxon>
        <taxon>Pentapetalae</taxon>
        <taxon>rosids</taxon>
        <taxon>fabids</taxon>
        <taxon>Fagales</taxon>
        <taxon>Juglandaceae</taxon>
        <taxon>Juglans</taxon>
    </lineage>
</organism>
<dbReference type="RefSeq" id="XP_018825621.1">
    <property type="nucleotide sequence ID" value="XM_018970076.2"/>
</dbReference>
<keyword evidence="4" id="KW-0812">Transmembrane</keyword>
<dbReference type="FunCoup" id="A0A2I4F1V3">
    <property type="interactions" value="21"/>
</dbReference>
<dbReference type="GO" id="GO:0009827">
    <property type="term" value="P:plant-type cell wall modification"/>
    <property type="evidence" value="ECO:0000318"/>
    <property type="project" value="GO_Central"/>
</dbReference>
<evidence type="ECO:0000256" key="4">
    <source>
        <dbReference type="SAM" id="Phobius"/>
    </source>
</evidence>
<feature type="region of interest" description="Disordered" evidence="3">
    <location>
        <begin position="136"/>
        <end position="157"/>
    </location>
</feature>
<proteinExistence type="inferred from homology"/>
<dbReference type="GO" id="GO:0009505">
    <property type="term" value="C:plant-type cell wall"/>
    <property type="evidence" value="ECO:0000318"/>
    <property type="project" value="GO_Central"/>
</dbReference>
<evidence type="ECO:0000313" key="5">
    <source>
        <dbReference type="Proteomes" id="UP000235220"/>
    </source>
</evidence>
<dbReference type="SMART" id="SM00856">
    <property type="entry name" value="PMEI"/>
    <property type="match status" value="1"/>
</dbReference>
<feature type="transmembrane region" description="Helical" evidence="4">
    <location>
        <begin position="12"/>
        <end position="30"/>
    </location>
</feature>
<dbReference type="Gene3D" id="1.20.140.40">
    <property type="entry name" value="Invertase/pectin methylesterase inhibitor family protein"/>
    <property type="match status" value="1"/>
</dbReference>
<protein>
    <submittedName>
        <fullName evidence="6">Pectinesterase inhibitor 10</fullName>
    </submittedName>
</protein>
<name>A0A2I4F1V3_JUGRE</name>
<dbReference type="NCBIfam" id="TIGR01614">
    <property type="entry name" value="PME_inhib"/>
    <property type="match status" value="1"/>
</dbReference>
<keyword evidence="4" id="KW-1133">Transmembrane helix</keyword>
<dbReference type="GeneID" id="108994755"/>
<dbReference type="PANTHER" id="PTHR31080">
    <property type="entry name" value="PECTINESTERASE INHIBITOR-LIKE"/>
    <property type="match status" value="1"/>
</dbReference>
<dbReference type="InterPro" id="IPR035513">
    <property type="entry name" value="Invertase/methylesterase_inhib"/>
</dbReference>
<keyword evidence="5" id="KW-1185">Reference proteome</keyword>
<dbReference type="STRING" id="51240.A0A2I4F1V3"/>
<comment type="similarity">
    <text evidence="2">Belongs to the PMEI family.</text>
</comment>
<dbReference type="InterPro" id="IPR006501">
    <property type="entry name" value="Pectinesterase_inhib_dom"/>
</dbReference>
<dbReference type="GO" id="GO:0004857">
    <property type="term" value="F:enzyme inhibitor activity"/>
    <property type="evidence" value="ECO:0000318"/>
    <property type="project" value="GO_Central"/>
</dbReference>
<dbReference type="Gramene" id="Jr12_10380_p1">
    <property type="protein sequence ID" value="cds.Jr12_10380_p1"/>
    <property type="gene ID" value="Jr12_10380"/>
</dbReference>
<gene>
    <name evidence="6" type="primary">LOC108994755</name>
</gene>
<dbReference type="CDD" id="cd15800">
    <property type="entry name" value="PMEI-like_2"/>
    <property type="match status" value="1"/>
</dbReference>
<reference evidence="6" key="1">
    <citation type="submission" date="2025-08" db="UniProtKB">
        <authorList>
            <consortium name="RefSeq"/>
        </authorList>
    </citation>
    <scope>IDENTIFICATION</scope>
    <source>
        <tissue evidence="6">Leaves</tissue>
    </source>
</reference>
<dbReference type="SUPFAM" id="SSF101148">
    <property type="entry name" value="Plant invertase/pectin methylesterase inhibitor"/>
    <property type="match status" value="1"/>
</dbReference>